<accession>A0A7J8NRT8</accession>
<dbReference type="AlphaFoldDB" id="A0A7J8NRT8"/>
<gene>
    <name evidence="1" type="ORF">Gorai_021864</name>
</gene>
<protein>
    <recommendedName>
        <fullName evidence="3">RNase H type-1 domain-containing protein</fullName>
    </recommendedName>
</protein>
<comment type="caution">
    <text evidence="1">The sequence shown here is derived from an EMBL/GenBank/DDBJ whole genome shotgun (WGS) entry which is preliminary data.</text>
</comment>
<dbReference type="Proteomes" id="UP000593578">
    <property type="component" value="Unassembled WGS sequence"/>
</dbReference>
<name>A0A7J8NRT8_GOSRA</name>
<reference evidence="1 2" key="1">
    <citation type="journal article" date="2019" name="Genome Biol. Evol.">
        <title>Insights into the evolution of the New World diploid cottons (Gossypium, subgenus Houzingenia) based on genome sequencing.</title>
        <authorList>
            <person name="Grover C.E."/>
            <person name="Arick M.A. 2nd"/>
            <person name="Thrash A."/>
            <person name="Conover J.L."/>
            <person name="Sanders W.S."/>
            <person name="Peterson D.G."/>
            <person name="Frelichowski J.E."/>
            <person name="Scheffler J.A."/>
            <person name="Scheffler B.E."/>
            <person name="Wendel J.F."/>
        </authorList>
    </citation>
    <scope>NUCLEOTIDE SEQUENCE [LARGE SCALE GENOMIC DNA]</scope>
    <source>
        <strain evidence="1">8</strain>
        <tissue evidence="1">Leaf</tissue>
    </source>
</reference>
<evidence type="ECO:0000313" key="2">
    <source>
        <dbReference type="Proteomes" id="UP000593578"/>
    </source>
</evidence>
<evidence type="ECO:0008006" key="3">
    <source>
        <dbReference type="Google" id="ProtNLM"/>
    </source>
</evidence>
<proteinExistence type="predicted"/>
<organism evidence="1 2">
    <name type="scientific">Gossypium raimondii</name>
    <name type="common">Peruvian cotton</name>
    <name type="synonym">Gossypium klotzschianum subsp. raimondii</name>
    <dbReference type="NCBI Taxonomy" id="29730"/>
    <lineage>
        <taxon>Eukaryota</taxon>
        <taxon>Viridiplantae</taxon>
        <taxon>Streptophyta</taxon>
        <taxon>Embryophyta</taxon>
        <taxon>Tracheophyta</taxon>
        <taxon>Spermatophyta</taxon>
        <taxon>Magnoliopsida</taxon>
        <taxon>eudicotyledons</taxon>
        <taxon>Gunneridae</taxon>
        <taxon>Pentapetalae</taxon>
        <taxon>rosids</taxon>
        <taxon>malvids</taxon>
        <taxon>Malvales</taxon>
        <taxon>Malvaceae</taxon>
        <taxon>Malvoideae</taxon>
        <taxon>Gossypium</taxon>
    </lineage>
</organism>
<sequence>MELLTGERVERAVEETVVFWSPSKPFVQVNFDAGFYKELEAASMGIVIRNITGQIMGAACLWNRHVPNASAVEVLVVTQALRFA</sequence>
<dbReference type="EMBL" id="JABEZZ010000001">
    <property type="protein sequence ID" value="MBA0579613.1"/>
    <property type="molecule type" value="Genomic_DNA"/>
</dbReference>
<evidence type="ECO:0000313" key="1">
    <source>
        <dbReference type="EMBL" id="MBA0579613.1"/>
    </source>
</evidence>